<organism evidence="1 2">
    <name type="scientific">Rhodotorula toruloides</name>
    <name type="common">Yeast</name>
    <name type="synonym">Rhodosporidium toruloides</name>
    <dbReference type="NCBI Taxonomy" id="5286"/>
    <lineage>
        <taxon>Eukaryota</taxon>
        <taxon>Fungi</taxon>
        <taxon>Dikarya</taxon>
        <taxon>Basidiomycota</taxon>
        <taxon>Pucciniomycotina</taxon>
        <taxon>Microbotryomycetes</taxon>
        <taxon>Sporidiobolales</taxon>
        <taxon>Sporidiobolaceae</taxon>
        <taxon>Rhodotorula</taxon>
    </lineage>
</organism>
<proteinExistence type="predicted"/>
<name>A0A2T0A0L1_RHOTO</name>
<sequence>MLRRFSASGTGPAMATKFARRLLRRECMGASGRQKSWQGPQETDCGTLPLDLRSLRASYGGQGVRKDLRGLERRTVLGRKALGYRFGRTCVTCVCVSRLRWPLTLVSTVPPALGDPLRCEYARVEWRFGASDRDQRTSIGRIEGHNQEDPPAVTTHRLTLHGDFASLPCCLA</sequence>
<reference evidence="1 2" key="1">
    <citation type="journal article" date="2018" name="Elife">
        <title>Functional genomics of lipid metabolism in the oleaginous yeast Rhodosporidium toruloides.</title>
        <authorList>
            <person name="Coradetti S.T."/>
            <person name="Pinel D."/>
            <person name="Geiselman G."/>
            <person name="Ito M."/>
            <person name="Mondo S."/>
            <person name="Reilly M.C."/>
            <person name="Cheng Y.F."/>
            <person name="Bauer S."/>
            <person name="Grigoriev I."/>
            <person name="Gladden J.M."/>
            <person name="Simmons B.A."/>
            <person name="Brem R."/>
            <person name="Arkin A.P."/>
            <person name="Skerker J.M."/>
        </authorList>
    </citation>
    <scope>NUCLEOTIDE SEQUENCE [LARGE SCALE GENOMIC DNA]</scope>
    <source>
        <strain evidence="1 2">NBRC 0880</strain>
    </source>
</reference>
<dbReference type="EMBL" id="LCTV02000012">
    <property type="protein sequence ID" value="PRQ71547.1"/>
    <property type="molecule type" value="Genomic_DNA"/>
</dbReference>
<comment type="caution">
    <text evidence="1">The sequence shown here is derived from an EMBL/GenBank/DDBJ whole genome shotgun (WGS) entry which is preliminary data.</text>
</comment>
<protein>
    <submittedName>
        <fullName evidence="1">Uncharacterized protein</fullName>
    </submittedName>
</protein>
<gene>
    <name evidence="1" type="ORF">AAT19DRAFT_10405</name>
</gene>
<evidence type="ECO:0000313" key="2">
    <source>
        <dbReference type="Proteomes" id="UP000239560"/>
    </source>
</evidence>
<accession>A0A2T0A0L1</accession>
<evidence type="ECO:0000313" key="1">
    <source>
        <dbReference type="EMBL" id="PRQ71547.1"/>
    </source>
</evidence>
<dbReference type="AlphaFoldDB" id="A0A2T0A0L1"/>
<dbReference type="Proteomes" id="UP000239560">
    <property type="component" value="Unassembled WGS sequence"/>
</dbReference>